<protein>
    <recommendedName>
        <fullName evidence="1">Band 7 domain-containing protein</fullName>
    </recommendedName>
</protein>
<organism evidence="2 3">
    <name type="scientific">Actinospica durhamensis</name>
    <dbReference type="NCBI Taxonomy" id="1508375"/>
    <lineage>
        <taxon>Bacteria</taxon>
        <taxon>Bacillati</taxon>
        <taxon>Actinomycetota</taxon>
        <taxon>Actinomycetes</taxon>
        <taxon>Catenulisporales</taxon>
        <taxon>Actinospicaceae</taxon>
        <taxon>Actinospica</taxon>
    </lineage>
</organism>
<dbReference type="InterPro" id="IPR036013">
    <property type="entry name" value="Band_7/SPFH_dom_sf"/>
</dbReference>
<sequence>MSTVSVPWTVESVTKDGVGLQLKGVAVVTLPPPRRFGFAKRPDVDERVRDIVCRHLRAVLGSMSAQDVIIHRGRLIGETLAGSLPEVEQLGAQLSEIVPQAVDFDEESEFAKQLKLAQTMPRARPAQERPGD</sequence>
<dbReference type="RefSeq" id="WP_212528977.1">
    <property type="nucleotide sequence ID" value="NZ_JAGSOG010000059.1"/>
</dbReference>
<evidence type="ECO:0000313" key="2">
    <source>
        <dbReference type="EMBL" id="MBR7834457.1"/>
    </source>
</evidence>
<dbReference type="EMBL" id="JAGSOG010000059">
    <property type="protein sequence ID" value="MBR7834457.1"/>
    <property type="molecule type" value="Genomic_DNA"/>
</dbReference>
<evidence type="ECO:0000259" key="1">
    <source>
        <dbReference type="Pfam" id="PF01145"/>
    </source>
</evidence>
<dbReference type="AlphaFoldDB" id="A0A941EQ24"/>
<accession>A0A941EQ24</accession>
<reference evidence="2" key="1">
    <citation type="submission" date="2021-04" db="EMBL/GenBank/DDBJ databases">
        <title>Genome based classification of Actinospica acidithermotolerans sp. nov., an actinobacterium isolated from an Indonesian hot spring.</title>
        <authorList>
            <person name="Kusuma A.B."/>
            <person name="Putra K.E."/>
            <person name="Nafisah S."/>
            <person name="Loh J."/>
            <person name="Nouioui I."/>
            <person name="Goodfellow M."/>
        </authorList>
    </citation>
    <scope>NUCLEOTIDE SEQUENCE</scope>
    <source>
        <strain evidence="2">CSCA 57</strain>
    </source>
</reference>
<dbReference type="Gene3D" id="3.30.479.30">
    <property type="entry name" value="Band 7 domain"/>
    <property type="match status" value="1"/>
</dbReference>
<dbReference type="Proteomes" id="UP000675781">
    <property type="component" value="Unassembled WGS sequence"/>
</dbReference>
<dbReference type="InterPro" id="IPR001107">
    <property type="entry name" value="Band_7"/>
</dbReference>
<dbReference type="Pfam" id="PF01145">
    <property type="entry name" value="Band_7"/>
    <property type="match status" value="1"/>
</dbReference>
<feature type="domain" description="Band 7" evidence="1">
    <location>
        <begin position="5"/>
        <end position="116"/>
    </location>
</feature>
<name>A0A941EQ24_9ACTN</name>
<gene>
    <name evidence="2" type="ORF">KDL01_14375</name>
</gene>
<dbReference type="SUPFAM" id="SSF117892">
    <property type="entry name" value="Band 7/SPFH domain"/>
    <property type="match status" value="1"/>
</dbReference>
<keyword evidence="3" id="KW-1185">Reference proteome</keyword>
<evidence type="ECO:0000313" key="3">
    <source>
        <dbReference type="Proteomes" id="UP000675781"/>
    </source>
</evidence>
<comment type="caution">
    <text evidence="2">The sequence shown here is derived from an EMBL/GenBank/DDBJ whole genome shotgun (WGS) entry which is preliminary data.</text>
</comment>
<proteinExistence type="predicted"/>